<dbReference type="InterPro" id="IPR036465">
    <property type="entry name" value="vWFA_dom_sf"/>
</dbReference>
<dbReference type="SMART" id="SM00327">
    <property type="entry name" value="VWA"/>
    <property type="match status" value="3"/>
</dbReference>
<feature type="domain" description="VWFA" evidence="3">
    <location>
        <begin position="263"/>
        <end position="428"/>
    </location>
</feature>
<feature type="coiled-coil region" evidence="1">
    <location>
        <begin position="217"/>
        <end position="247"/>
    </location>
</feature>
<reference key="1">
    <citation type="journal article" date="2007" name="Nature">
        <title>The medaka draft genome and insights into vertebrate genome evolution.</title>
        <authorList>
            <person name="Kasahara M."/>
            <person name="Naruse K."/>
            <person name="Sasaki S."/>
            <person name="Nakatani Y."/>
            <person name="Qu W."/>
            <person name="Ahsan B."/>
            <person name="Yamada T."/>
            <person name="Nagayasu Y."/>
            <person name="Doi K."/>
            <person name="Kasai Y."/>
            <person name="Jindo T."/>
            <person name="Kobayashi D."/>
            <person name="Shimada A."/>
            <person name="Toyoda A."/>
            <person name="Kuroki Y."/>
            <person name="Fujiyama A."/>
            <person name="Sasaki T."/>
            <person name="Shimizu A."/>
            <person name="Asakawa S."/>
            <person name="Shimizu N."/>
            <person name="Hashimoto S."/>
            <person name="Yang J."/>
            <person name="Lee Y."/>
            <person name="Matsushima K."/>
            <person name="Sugano S."/>
            <person name="Sakaizumi M."/>
            <person name="Narita T."/>
            <person name="Ohishi K."/>
            <person name="Haga S."/>
            <person name="Ohta F."/>
            <person name="Nomoto H."/>
            <person name="Nogata K."/>
            <person name="Morishita T."/>
            <person name="Endo T."/>
            <person name="Shin-I T."/>
            <person name="Takeda H."/>
            <person name="Morishita S."/>
            <person name="Kohara Y."/>
        </authorList>
    </citation>
    <scope>NUCLEOTIDE SEQUENCE [LARGE SCALE GENOMIC DNA]</scope>
    <source>
        <strain>Hd-rR</strain>
    </source>
</reference>
<sequence>MGFFKRSNLHWFLLLGDSEACVGAGVADVVFVLKGSEGTGEDNFPFVLTFLSLIINSLEISQAKVRVGIVTSGPWLRVEAHLNTFTGKAELLHFIGLLPPREGGAKIGVALKLTWEMLFSEERGGRKNAQKVAVVIADSKSQDSVREAASFLRRDGATIYAVGVKDADPTELEEMASHPSSRHVFPRANFSSLRLIINNVKTSGIEPASFCTKDCPCISMEAEILEYLEKLKDLKNQKSQLEKAERTCCLLSSSACAETHGADIFFLLDVSGRISQLDLRDMQNFIIGFLRFLRIGPDHVRMGVVTYSHSPSLQSDLMEDADQIKEAVLALQREGGAAYVGKALSFLNQGTGETAERQVPRYLVVISGGEATDDFKGPAEALRRKDITLLAIGAKKSNETQLTEISGDSRRTFYVNHFDALKSISDGVLAEICAPEGEFLMFGAYPADVFFLMSSSAALSKRDFEKMKDLLKSVISLFSIGPNAVHVGVMQVGANHSLEFGLNKYLSREEVLRAVDRISKHAGGTTYLGKALRSVEDYFLPSRGARGGTSKTLVMITDGNSLDDVEDAAEGLRNMGIEILAVGVGDVYDLQLLRIVGNPKNLFSIWNFNFLANNKKKVVNAICRKPSTSPPCHPQGAPGINGKHGIEGQRGLRGDLVSFLSKQQKGLQGFSPNPPTL</sequence>
<evidence type="ECO:0000313" key="5">
    <source>
        <dbReference type="Proteomes" id="UP000265180"/>
    </source>
</evidence>
<evidence type="ECO:0000313" key="4">
    <source>
        <dbReference type="Ensembl" id="ENSORLP00020026739.1"/>
    </source>
</evidence>
<dbReference type="Ensembl" id="ENSORLT00020001137.1">
    <property type="protein sequence ID" value="ENSORLP00020026739.1"/>
    <property type="gene ID" value="ENSORLG00020009432.1"/>
</dbReference>
<reference evidence="4" key="4">
    <citation type="submission" date="2025-09" db="UniProtKB">
        <authorList>
            <consortium name="Ensembl"/>
        </authorList>
    </citation>
    <scope>IDENTIFICATION</scope>
    <source>
        <strain evidence="4">HNI</strain>
    </source>
</reference>
<dbReference type="InterPro" id="IPR050525">
    <property type="entry name" value="ECM_Assembly_Org"/>
</dbReference>
<feature type="signal peptide" evidence="2">
    <location>
        <begin position="1"/>
        <end position="23"/>
    </location>
</feature>
<dbReference type="CDD" id="cd01450">
    <property type="entry name" value="vWFA_subfamily_ECM"/>
    <property type="match status" value="2"/>
</dbReference>
<feature type="chain" id="PRO_5018330390" description="VWFA domain-containing protein" evidence="2">
    <location>
        <begin position="24"/>
        <end position="677"/>
    </location>
</feature>
<accession>A0A3P9M1D0</accession>
<dbReference type="SUPFAM" id="SSF53300">
    <property type="entry name" value="vWA-like"/>
    <property type="match status" value="3"/>
</dbReference>
<dbReference type="PRINTS" id="PR00453">
    <property type="entry name" value="VWFADOMAIN"/>
</dbReference>
<feature type="domain" description="VWFA" evidence="3">
    <location>
        <begin position="28"/>
        <end position="200"/>
    </location>
</feature>
<reference evidence="4" key="3">
    <citation type="submission" date="2025-08" db="UniProtKB">
        <authorList>
            <consortium name="Ensembl"/>
        </authorList>
    </citation>
    <scope>IDENTIFICATION</scope>
    <source>
        <strain evidence="4">HNI</strain>
    </source>
</reference>
<dbReference type="AlphaFoldDB" id="A0A3P9M1D0"/>
<proteinExistence type="predicted"/>
<organism evidence="4 5">
    <name type="scientific">Oryzias latipes</name>
    <name type="common">Japanese rice fish</name>
    <name type="synonym">Japanese killifish</name>
    <dbReference type="NCBI Taxonomy" id="8090"/>
    <lineage>
        <taxon>Eukaryota</taxon>
        <taxon>Metazoa</taxon>
        <taxon>Chordata</taxon>
        <taxon>Craniata</taxon>
        <taxon>Vertebrata</taxon>
        <taxon>Euteleostomi</taxon>
        <taxon>Actinopterygii</taxon>
        <taxon>Neopterygii</taxon>
        <taxon>Teleostei</taxon>
        <taxon>Neoteleostei</taxon>
        <taxon>Acanthomorphata</taxon>
        <taxon>Ovalentaria</taxon>
        <taxon>Atherinomorphae</taxon>
        <taxon>Beloniformes</taxon>
        <taxon>Adrianichthyidae</taxon>
        <taxon>Oryziinae</taxon>
        <taxon>Oryzias</taxon>
    </lineage>
</organism>
<name>A0A3P9M1D0_ORYLA</name>
<protein>
    <recommendedName>
        <fullName evidence="3">VWFA domain-containing protein</fullName>
    </recommendedName>
</protein>
<evidence type="ECO:0000259" key="3">
    <source>
        <dbReference type="PROSITE" id="PS50234"/>
    </source>
</evidence>
<dbReference type="PANTHER" id="PTHR24020:SF84">
    <property type="entry name" value="VWFA DOMAIN-CONTAINING PROTEIN"/>
    <property type="match status" value="1"/>
</dbReference>
<dbReference type="Gene3D" id="3.40.50.410">
    <property type="entry name" value="von Willebrand factor, type A domain"/>
    <property type="match status" value="3"/>
</dbReference>
<dbReference type="Pfam" id="PF00092">
    <property type="entry name" value="VWA"/>
    <property type="match status" value="3"/>
</dbReference>
<keyword evidence="1" id="KW-0175">Coiled coil</keyword>
<dbReference type="Proteomes" id="UP000265180">
    <property type="component" value="Chromosome 16"/>
</dbReference>
<evidence type="ECO:0000256" key="1">
    <source>
        <dbReference type="SAM" id="Coils"/>
    </source>
</evidence>
<feature type="domain" description="VWFA" evidence="3">
    <location>
        <begin position="448"/>
        <end position="622"/>
    </location>
</feature>
<evidence type="ECO:0000256" key="2">
    <source>
        <dbReference type="SAM" id="SignalP"/>
    </source>
</evidence>
<reference evidence="4 5" key="2">
    <citation type="submission" date="2017-04" db="EMBL/GenBank/DDBJ databases">
        <title>CpG methylation of centromeres and impact of large insertions on vertebrate speciation.</title>
        <authorList>
            <person name="Ichikawa K."/>
            <person name="Yoshimura J."/>
            <person name="Morishita S."/>
        </authorList>
    </citation>
    <scope>NUCLEOTIDE SEQUENCE</scope>
    <source>
        <strain evidence="4 5">HNI</strain>
    </source>
</reference>
<dbReference type="PROSITE" id="PS50234">
    <property type="entry name" value="VWFA"/>
    <property type="match status" value="3"/>
</dbReference>
<keyword evidence="2" id="KW-0732">Signal</keyword>
<dbReference type="InterPro" id="IPR002035">
    <property type="entry name" value="VWF_A"/>
</dbReference>
<dbReference type="PANTHER" id="PTHR24020">
    <property type="entry name" value="COLLAGEN ALPHA"/>
    <property type="match status" value="1"/>
</dbReference>